<protein>
    <submittedName>
        <fullName evidence="2">Uncharacterized protein</fullName>
    </submittedName>
</protein>
<gene>
    <name evidence="2" type="ORF">LMANV2_240080</name>
</gene>
<feature type="region of interest" description="Disordered" evidence="1">
    <location>
        <begin position="1"/>
        <end position="20"/>
    </location>
</feature>
<evidence type="ECO:0000256" key="1">
    <source>
        <dbReference type="SAM" id="MobiDB-lite"/>
    </source>
</evidence>
<accession>A0AAQ1SN32</accession>
<proteinExistence type="predicted"/>
<evidence type="ECO:0000313" key="2">
    <source>
        <dbReference type="EMBL" id="SOR61028.1"/>
    </source>
</evidence>
<organism evidence="2 3">
    <name type="scientific">Leptospira interrogans serovar Manilae</name>
    <dbReference type="NCBI Taxonomy" id="214675"/>
    <lineage>
        <taxon>Bacteria</taxon>
        <taxon>Pseudomonadati</taxon>
        <taxon>Spirochaetota</taxon>
        <taxon>Spirochaetia</taxon>
        <taxon>Leptospirales</taxon>
        <taxon>Leptospiraceae</taxon>
        <taxon>Leptospira</taxon>
    </lineage>
</organism>
<sequence>MYRGRGRQKRHGGISSQCNGKSVLGKQVRTTKSVIEKNVLYVITKQTVDADGDFTNTNLRQLCEKQQSRISL</sequence>
<evidence type="ECO:0000313" key="3">
    <source>
        <dbReference type="Proteomes" id="UP000234460"/>
    </source>
</evidence>
<reference evidence="2 3" key="1">
    <citation type="submission" date="2017-11" db="EMBL/GenBank/DDBJ databases">
        <authorList>
            <person name="Lechat P."/>
        </authorList>
    </citation>
    <scope>NUCLEOTIDE SEQUENCE [LARGE SCALE GENOMIC DNA]</scope>
    <source>
        <strain evidence="2">L495</strain>
    </source>
</reference>
<dbReference type="AlphaFoldDB" id="A0AAQ1SN32"/>
<dbReference type="Proteomes" id="UP000234460">
    <property type="component" value="Chromosome LMANV2"/>
</dbReference>
<comment type="caution">
    <text evidence="2">The sequence shown here is derived from an EMBL/GenBank/DDBJ whole genome shotgun (WGS) entry which is preliminary data.</text>
</comment>
<dbReference type="EMBL" id="OEJX01000017">
    <property type="protein sequence ID" value="SOR61028.1"/>
    <property type="molecule type" value="Genomic_DNA"/>
</dbReference>
<feature type="compositionally biased region" description="Basic residues" evidence="1">
    <location>
        <begin position="1"/>
        <end position="12"/>
    </location>
</feature>
<name>A0AAQ1SN32_LEPIR</name>